<dbReference type="SUPFAM" id="SSF48371">
    <property type="entry name" value="ARM repeat"/>
    <property type="match status" value="1"/>
</dbReference>
<accession>A0ABQ7JFA1</accession>
<keyword evidence="2" id="KW-1185">Reference proteome</keyword>
<evidence type="ECO:0000313" key="2">
    <source>
        <dbReference type="Proteomes" id="UP000823046"/>
    </source>
</evidence>
<gene>
    <name evidence="1" type="ORF">IE077_004536</name>
</gene>
<protein>
    <submittedName>
        <fullName evidence="1">Uncharacterized protein</fullName>
    </submittedName>
</protein>
<evidence type="ECO:0000313" key="1">
    <source>
        <dbReference type="EMBL" id="KAF8822554.1"/>
    </source>
</evidence>
<reference evidence="1 2" key="1">
    <citation type="journal article" date="2020" name="bioRxiv">
        <title>Metabolic contributions of an alphaproteobacterial endosymbiont in the apicomplexan Cardiosporidium cionae.</title>
        <authorList>
            <person name="Hunter E.S."/>
            <person name="Paight C.J."/>
            <person name="Lane C.E."/>
        </authorList>
    </citation>
    <scope>NUCLEOTIDE SEQUENCE [LARGE SCALE GENOMIC DNA]</scope>
    <source>
        <strain evidence="1">ESH_2018</strain>
    </source>
</reference>
<proteinExistence type="predicted"/>
<dbReference type="InterPro" id="IPR016024">
    <property type="entry name" value="ARM-type_fold"/>
</dbReference>
<dbReference type="Proteomes" id="UP000823046">
    <property type="component" value="Unassembled WGS sequence"/>
</dbReference>
<comment type="caution">
    <text evidence="1">The sequence shown here is derived from an EMBL/GenBank/DDBJ whole genome shotgun (WGS) entry which is preliminary data.</text>
</comment>
<organism evidence="1 2">
    <name type="scientific">Cardiosporidium cionae</name>
    <dbReference type="NCBI Taxonomy" id="476202"/>
    <lineage>
        <taxon>Eukaryota</taxon>
        <taxon>Sar</taxon>
        <taxon>Alveolata</taxon>
        <taxon>Apicomplexa</taxon>
        <taxon>Aconoidasida</taxon>
        <taxon>Nephromycida</taxon>
        <taxon>Cardiosporidium</taxon>
    </lineage>
</organism>
<dbReference type="EMBL" id="JADAQX010000043">
    <property type="protein sequence ID" value="KAF8822554.1"/>
    <property type="molecule type" value="Genomic_DNA"/>
</dbReference>
<sequence>MRRARPGVVTTQYRVPEPMDALSVVRQLRFHALQPTPSNEVLVRVPRLAVGLCHFLEHPDEAVKHEAAKALRAICQTYGELLLKSPTQYKELVSTLQRYCTCVNSVVQNCSQLALASLLSSEKASTDGVQFQETKAAQSPLLSNVESGFQQATSGPTPGVAFNESNSTVDTIHPNTELCVERRKLSHDETCDMASHRSSELGEDHHVFIPSPATSIRTAVETITSQSPLPINNTCDLSSRGETSSGITHSTCVSSSTQQRIEAQQECERPTLKQSEDLLNEQNKQNKTKPYTLIFGLQSIASLYGEDWRERGSVFNHIRKQLIAVSGIQSVILTANDNKIFSFKESGELSVEKSLLAASDLFAVVVASLPEDHTERKEFIQKLRGESQYLGKTTIVPREDDLELSKRLRNEKALKAQERLKKLEKTTVVDRVLVGIVYCGTLIGSQNR</sequence>
<name>A0ABQ7JFA1_9APIC</name>